<dbReference type="PIR" id="H75546">
    <property type="entry name" value="H75546"/>
</dbReference>
<dbReference type="HOGENOM" id="CLU_989849_0_0_0"/>
<dbReference type="InParanoid" id="Q9RXU3"/>
<reference evidence="4 5" key="1">
    <citation type="journal article" date="1999" name="Science">
        <title>Genome sequence of the radioresistant bacterium Deinococcus radiodurans R1.</title>
        <authorList>
            <person name="White O."/>
            <person name="Eisen J.A."/>
            <person name="Heidelberg J.F."/>
            <person name="Hickey E.K."/>
            <person name="Peterson J.D."/>
            <person name="Dodson R.J."/>
            <person name="Haft D.H."/>
            <person name="Gwinn M.L."/>
            <person name="Nelson W.C."/>
            <person name="Richardson D.L."/>
            <person name="Moffat K.S."/>
            <person name="Qin H."/>
            <person name="Jiang L."/>
            <person name="Pamphile W."/>
            <person name="Crosby M."/>
            <person name="Shen M."/>
            <person name="Vamathevan J.J."/>
            <person name="Lam P."/>
            <person name="McDonald L."/>
            <person name="Utterback T."/>
            <person name="Zalewski C."/>
            <person name="Makarova K.S."/>
            <person name="Aravind L."/>
            <person name="Daly M.J."/>
            <person name="Minton K.W."/>
            <person name="Fleischmann R.D."/>
            <person name="Ketchum K.A."/>
            <person name="Nelson K.E."/>
            <person name="Salzberg S."/>
            <person name="Smith H.O."/>
            <person name="Venter J.C."/>
            <person name="Fraser C.M."/>
        </authorList>
    </citation>
    <scope>NUCLEOTIDE SEQUENCE [LARGE SCALE GENOMIC DNA]</scope>
    <source>
        <strain evidence="5">ATCC 13939 / DSM 20539 / JCM 16871 / LMG 4051 / NBRC 15346 / NCIMB 9279 / R1 / VKM B-1422</strain>
    </source>
</reference>
<dbReference type="STRING" id="243230.DR_0213"/>
<name>Q9RXU3_DEIRA</name>
<evidence type="ECO:0000259" key="3">
    <source>
        <dbReference type="PROSITE" id="PS51186"/>
    </source>
</evidence>
<evidence type="ECO:0000313" key="5">
    <source>
        <dbReference type="Proteomes" id="UP000002524"/>
    </source>
</evidence>
<keyword evidence="5" id="KW-1185">Reference proteome</keyword>
<dbReference type="eggNOG" id="COG0456">
    <property type="taxonomic scope" value="Bacteria"/>
</dbReference>
<dbReference type="CDD" id="cd04301">
    <property type="entry name" value="NAT_SF"/>
    <property type="match status" value="1"/>
</dbReference>
<dbReference type="Gene3D" id="3.40.630.30">
    <property type="match status" value="1"/>
</dbReference>
<dbReference type="SUPFAM" id="SSF55729">
    <property type="entry name" value="Acyl-CoA N-acyltransferases (Nat)"/>
    <property type="match status" value="1"/>
</dbReference>
<dbReference type="PaxDb" id="243230-DR_0213"/>
<accession>Q9RXU3</accession>
<dbReference type="InterPro" id="IPR000182">
    <property type="entry name" value="GNAT_dom"/>
</dbReference>
<dbReference type="Proteomes" id="UP000002524">
    <property type="component" value="Chromosome 1"/>
</dbReference>
<sequence length="305" mass="33427">MRVSLEVPAMIRPLHATDLPDLLALLHWMDAAPEREVLAPDARTLNELRLECEDPAALVDEGEEGVRAYCALSPFRDGLALEGPLAEHGTDLRGLLSRAAQQAEGAPVYAFCARDNLPVRSALEAAGFAPMHTTDFYAAPLERWRTGSEKSSGKKAQLPPGYTLTRELPLTEYRALYRAAEDTWAARLDWSPEQYDAHFAREDVRLLALRDSEGRPVAFAELELCAPDSRAELTHLAVHPAQRGQGLGRALLALAAAEAAQSPEIRTLRARAHDHMSAARQLYARAGLSHCRAVVTSLREGDEEA</sequence>
<dbReference type="OrthoDB" id="58299at2"/>
<keyword evidence="1" id="KW-0808">Transferase</keyword>
<dbReference type="EMBL" id="AE000513">
    <property type="protein sequence ID" value="AAF09804.1"/>
    <property type="molecule type" value="Genomic_DNA"/>
</dbReference>
<evidence type="ECO:0000256" key="1">
    <source>
        <dbReference type="ARBA" id="ARBA00022679"/>
    </source>
</evidence>
<dbReference type="PROSITE" id="PS51186">
    <property type="entry name" value="GNAT"/>
    <property type="match status" value="1"/>
</dbReference>
<evidence type="ECO:0000313" key="4">
    <source>
        <dbReference type="EMBL" id="AAF09804.1"/>
    </source>
</evidence>
<gene>
    <name evidence="4" type="ordered locus">DR_0213</name>
</gene>
<evidence type="ECO:0000256" key="2">
    <source>
        <dbReference type="ARBA" id="ARBA00023315"/>
    </source>
</evidence>
<dbReference type="GO" id="GO:0016747">
    <property type="term" value="F:acyltransferase activity, transferring groups other than amino-acyl groups"/>
    <property type="evidence" value="ECO:0007669"/>
    <property type="project" value="InterPro"/>
</dbReference>
<dbReference type="InterPro" id="IPR050832">
    <property type="entry name" value="Bact_Acetyltransf"/>
</dbReference>
<dbReference type="Pfam" id="PF00583">
    <property type="entry name" value="Acetyltransf_1"/>
    <property type="match status" value="1"/>
</dbReference>
<organism evidence="4 5">
    <name type="scientific">Deinococcus radiodurans (strain ATCC 13939 / DSM 20539 / JCM 16871 / CCUG 27074 / LMG 4051 / NBRC 15346 / NCIMB 9279 / VKM B-1422 / R1)</name>
    <dbReference type="NCBI Taxonomy" id="243230"/>
    <lineage>
        <taxon>Bacteria</taxon>
        <taxon>Thermotogati</taxon>
        <taxon>Deinococcota</taxon>
        <taxon>Deinococci</taxon>
        <taxon>Deinococcales</taxon>
        <taxon>Deinococcaceae</taxon>
        <taxon>Deinococcus</taxon>
    </lineage>
</organism>
<dbReference type="PANTHER" id="PTHR43877">
    <property type="entry name" value="AMINOALKYLPHOSPHONATE N-ACETYLTRANSFERASE-RELATED-RELATED"/>
    <property type="match status" value="1"/>
</dbReference>
<dbReference type="PATRIC" id="fig|243230.17.peg.378"/>
<dbReference type="DNASU" id="1799135"/>
<dbReference type="KEGG" id="dra:DR_0213"/>
<proteinExistence type="predicted"/>
<dbReference type="InterPro" id="IPR016181">
    <property type="entry name" value="Acyl_CoA_acyltransferase"/>
</dbReference>
<protein>
    <recommendedName>
        <fullName evidence="3">N-acetyltransferase domain-containing protein</fullName>
    </recommendedName>
</protein>
<dbReference type="AlphaFoldDB" id="Q9RXU3"/>
<keyword evidence="2" id="KW-0012">Acyltransferase</keyword>
<feature type="domain" description="N-acetyltransferase" evidence="3">
    <location>
        <begin position="163"/>
        <end position="305"/>
    </location>
</feature>
<dbReference type="EnsemblBacteria" id="AAF09804">
    <property type="protein sequence ID" value="AAF09804"/>
    <property type="gene ID" value="DR_0213"/>
</dbReference>